<dbReference type="Gene3D" id="1.10.287.1060">
    <property type="entry name" value="ESAT-6-like"/>
    <property type="match status" value="1"/>
</dbReference>
<dbReference type="Proteomes" id="UP000584374">
    <property type="component" value="Unassembled WGS sequence"/>
</dbReference>
<organism evidence="2 3">
    <name type="scientific">Saccharopolyspora phatthalungensis</name>
    <dbReference type="NCBI Taxonomy" id="664693"/>
    <lineage>
        <taxon>Bacteria</taxon>
        <taxon>Bacillati</taxon>
        <taxon>Actinomycetota</taxon>
        <taxon>Actinomycetes</taxon>
        <taxon>Pseudonocardiales</taxon>
        <taxon>Pseudonocardiaceae</taxon>
        <taxon>Saccharopolyspora</taxon>
    </lineage>
</organism>
<evidence type="ECO:0000256" key="1">
    <source>
        <dbReference type="SAM" id="MobiDB-lite"/>
    </source>
</evidence>
<name>A0A840QFX2_9PSEU</name>
<feature type="compositionally biased region" description="Pro residues" evidence="1">
    <location>
        <begin position="1"/>
        <end position="17"/>
    </location>
</feature>
<keyword evidence="3" id="KW-1185">Reference proteome</keyword>
<sequence length="195" mass="20655">MIAPAPALPPPPEPGPATPVDVRPEDYYVVAQDFVDGQNRVMAVYRTLTAELGGHAGAAGNDKPAQTFAESYTPAVRSVIDGMVRLHRLLGGIARGLAESAENHRRADADAAGHDPGGGFSPLWPDTCPAASEPPEILGDGDTNELALISDWVNPYYPNGHVDKMHSVAAVFARAKDSLVEIGDDLHWPASDFVL</sequence>
<proteinExistence type="predicted"/>
<gene>
    <name evidence="2" type="ORF">BJ970_006580</name>
</gene>
<accession>A0A840QFX2</accession>
<feature type="region of interest" description="Disordered" evidence="1">
    <location>
        <begin position="1"/>
        <end position="21"/>
    </location>
</feature>
<evidence type="ECO:0008006" key="4">
    <source>
        <dbReference type="Google" id="ProtNLM"/>
    </source>
</evidence>
<dbReference type="AlphaFoldDB" id="A0A840QFX2"/>
<dbReference type="EMBL" id="JACHIW010000002">
    <property type="protein sequence ID" value="MBB5158981.1"/>
    <property type="molecule type" value="Genomic_DNA"/>
</dbReference>
<evidence type="ECO:0000313" key="3">
    <source>
        <dbReference type="Proteomes" id="UP000584374"/>
    </source>
</evidence>
<reference evidence="2 3" key="1">
    <citation type="submission" date="2020-08" db="EMBL/GenBank/DDBJ databases">
        <title>Sequencing the genomes of 1000 actinobacteria strains.</title>
        <authorList>
            <person name="Klenk H.-P."/>
        </authorList>
    </citation>
    <scope>NUCLEOTIDE SEQUENCE [LARGE SCALE GENOMIC DNA]</scope>
    <source>
        <strain evidence="2 3">DSM 45584</strain>
    </source>
</reference>
<dbReference type="RefSeq" id="WP_184731111.1">
    <property type="nucleotide sequence ID" value="NZ_JACHIW010000002.1"/>
</dbReference>
<evidence type="ECO:0000313" key="2">
    <source>
        <dbReference type="EMBL" id="MBB5158981.1"/>
    </source>
</evidence>
<protein>
    <recommendedName>
        <fullName evidence="4">WXG100 family type VII secretion target</fullName>
    </recommendedName>
</protein>
<comment type="caution">
    <text evidence="2">The sequence shown here is derived from an EMBL/GenBank/DDBJ whole genome shotgun (WGS) entry which is preliminary data.</text>
</comment>